<dbReference type="PANTHER" id="PTHR35897:SF1">
    <property type="entry name" value="METHYLTRANSFERASE AUSD"/>
    <property type="match status" value="1"/>
</dbReference>
<evidence type="ECO:0000256" key="4">
    <source>
        <dbReference type="ARBA" id="ARBA00038314"/>
    </source>
</evidence>
<reference evidence="5" key="1">
    <citation type="submission" date="2022-07" db="EMBL/GenBank/DDBJ databases">
        <title>Genome Sequence of Physisporinus lineatus.</title>
        <authorList>
            <person name="Buettner E."/>
        </authorList>
    </citation>
    <scope>NUCLEOTIDE SEQUENCE</scope>
    <source>
        <strain evidence="5">VT162</strain>
    </source>
</reference>
<comment type="pathway">
    <text evidence="1">Secondary metabolite biosynthesis.</text>
</comment>
<comment type="caution">
    <text evidence="5">The sequence shown here is derived from an EMBL/GenBank/DDBJ whole genome shotgun (WGS) entry which is preliminary data.</text>
</comment>
<dbReference type="Proteomes" id="UP001212997">
    <property type="component" value="Unassembled WGS sequence"/>
</dbReference>
<dbReference type="AlphaFoldDB" id="A0AAD5YK29"/>
<dbReference type="InterPro" id="IPR051654">
    <property type="entry name" value="Meroterpenoid_MTases"/>
</dbReference>
<protein>
    <recommendedName>
        <fullName evidence="7">Methyltransferase domain-containing protein</fullName>
    </recommendedName>
</protein>
<dbReference type="EMBL" id="JANAWD010000123">
    <property type="protein sequence ID" value="KAJ3486378.1"/>
    <property type="molecule type" value="Genomic_DNA"/>
</dbReference>
<evidence type="ECO:0000256" key="2">
    <source>
        <dbReference type="ARBA" id="ARBA00022679"/>
    </source>
</evidence>
<dbReference type="PANTHER" id="PTHR35897">
    <property type="entry name" value="METHYLTRANSFERASE AUSD"/>
    <property type="match status" value="1"/>
</dbReference>
<keyword evidence="6" id="KW-1185">Reference proteome</keyword>
<dbReference type="Gene3D" id="3.40.50.150">
    <property type="entry name" value="Vaccinia Virus protein VP39"/>
    <property type="match status" value="1"/>
</dbReference>
<evidence type="ECO:0000313" key="5">
    <source>
        <dbReference type="EMBL" id="KAJ3486378.1"/>
    </source>
</evidence>
<dbReference type="GO" id="GO:0016740">
    <property type="term" value="F:transferase activity"/>
    <property type="evidence" value="ECO:0007669"/>
    <property type="project" value="UniProtKB-KW"/>
</dbReference>
<organism evidence="5 6">
    <name type="scientific">Meripilus lineatus</name>
    <dbReference type="NCBI Taxonomy" id="2056292"/>
    <lineage>
        <taxon>Eukaryota</taxon>
        <taxon>Fungi</taxon>
        <taxon>Dikarya</taxon>
        <taxon>Basidiomycota</taxon>
        <taxon>Agaricomycotina</taxon>
        <taxon>Agaricomycetes</taxon>
        <taxon>Polyporales</taxon>
        <taxon>Meripilaceae</taxon>
        <taxon>Meripilus</taxon>
    </lineage>
</organism>
<evidence type="ECO:0000313" key="6">
    <source>
        <dbReference type="Proteomes" id="UP001212997"/>
    </source>
</evidence>
<keyword evidence="2" id="KW-0808">Transferase</keyword>
<keyword evidence="3" id="KW-0949">S-adenosyl-L-methionine</keyword>
<dbReference type="InterPro" id="IPR029063">
    <property type="entry name" value="SAM-dependent_MTases_sf"/>
</dbReference>
<sequence length="333" mass="38008">MGEGIRREIVLDPSVIPPLDESLLRLSEEERDFLHRAITPDDEELRKRIVEVQRTAYEKHAYPCIRAFHFVNLMMSSNSIYPTVLEAGKSGNTIFLDLGCCMGTDVRKLVLDGYPPQNVLGSDIRQDFIDLSHHLYQDSATNSIRFFTSDIFEVDPHPSSLITKSPDVTVVDTSQITTLEQLRGRIDHFYTGALFHLFDEKTQYALALRIASLLKREPGSVVFGRHVGLASPGLIDDHMKRERFGHSPSSWKSLWQQVFTELESTEFAESRVVVEASFQGEFDNKVIPKTSNQPSLLLFWSNFKSRESGCGEVKKIEMEYSESKNEDRWTTLQ</sequence>
<evidence type="ECO:0008006" key="7">
    <source>
        <dbReference type="Google" id="ProtNLM"/>
    </source>
</evidence>
<gene>
    <name evidence="5" type="ORF">NLI96_g4293</name>
</gene>
<accession>A0AAD5YK29</accession>
<dbReference type="SUPFAM" id="SSF53335">
    <property type="entry name" value="S-adenosyl-L-methionine-dependent methyltransferases"/>
    <property type="match status" value="1"/>
</dbReference>
<evidence type="ECO:0000256" key="3">
    <source>
        <dbReference type="ARBA" id="ARBA00022691"/>
    </source>
</evidence>
<evidence type="ECO:0000256" key="1">
    <source>
        <dbReference type="ARBA" id="ARBA00005179"/>
    </source>
</evidence>
<comment type="similarity">
    <text evidence="4">Belongs to the class I-like SAM-binding methyltransferase superfamily.</text>
</comment>
<name>A0AAD5YK29_9APHY</name>
<proteinExistence type="inferred from homology"/>